<accession>A0AA39TKF6</accession>
<dbReference type="AlphaFoldDB" id="A0AA39TKF6"/>
<feature type="domain" description="DUF2828" evidence="2">
    <location>
        <begin position="50"/>
        <end position="443"/>
    </location>
</feature>
<feature type="region of interest" description="Disordered" evidence="1">
    <location>
        <begin position="1"/>
        <end position="24"/>
    </location>
</feature>
<dbReference type="PIRSF" id="PIRSF015417">
    <property type="entry name" value="T31B5_30_vWA"/>
    <property type="match status" value="1"/>
</dbReference>
<dbReference type="Pfam" id="PF25043">
    <property type="entry name" value="DUF7788"/>
    <property type="match status" value="1"/>
</dbReference>
<keyword evidence="5" id="KW-1185">Reference proteome</keyword>
<protein>
    <submittedName>
        <fullName evidence="4">Uncharacterized protein</fullName>
    </submittedName>
</protein>
<evidence type="ECO:0000313" key="4">
    <source>
        <dbReference type="EMBL" id="KAK0607292.1"/>
    </source>
</evidence>
<dbReference type="InterPro" id="IPR036465">
    <property type="entry name" value="vWFA_dom_sf"/>
</dbReference>
<dbReference type="Pfam" id="PF11443">
    <property type="entry name" value="DUF2828"/>
    <property type="match status" value="1"/>
</dbReference>
<evidence type="ECO:0000259" key="3">
    <source>
        <dbReference type="Pfam" id="PF25043"/>
    </source>
</evidence>
<dbReference type="Proteomes" id="UP001168877">
    <property type="component" value="Unassembled WGS sequence"/>
</dbReference>
<organism evidence="4 5">
    <name type="scientific">Acer saccharum</name>
    <name type="common">Sugar maple</name>
    <dbReference type="NCBI Taxonomy" id="4024"/>
    <lineage>
        <taxon>Eukaryota</taxon>
        <taxon>Viridiplantae</taxon>
        <taxon>Streptophyta</taxon>
        <taxon>Embryophyta</taxon>
        <taxon>Tracheophyta</taxon>
        <taxon>Spermatophyta</taxon>
        <taxon>Magnoliopsida</taxon>
        <taxon>eudicotyledons</taxon>
        <taxon>Gunneridae</taxon>
        <taxon>Pentapetalae</taxon>
        <taxon>rosids</taxon>
        <taxon>malvids</taxon>
        <taxon>Sapindales</taxon>
        <taxon>Sapindaceae</taxon>
        <taxon>Hippocastanoideae</taxon>
        <taxon>Acereae</taxon>
        <taxon>Acer</taxon>
    </lineage>
</organism>
<gene>
    <name evidence="4" type="ORF">LWI29_012686</name>
</gene>
<dbReference type="SUPFAM" id="SSF53300">
    <property type="entry name" value="vWA-like"/>
    <property type="match status" value="1"/>
</dbReference>
<reference evidence="4" key="1">
    <citation type="journal article" date="2022" name="Plant J.">
        <title>Strategies of tolerance reflected in two North American maple genomes.</title>
        <authorList>
            <person name="McEvoy S.L."/>
            <person name="Sezen U.U."/>
            <person name="Trouern-Trend A."/>
            <person name="McMahon S.M."/>
            <person name="Schaberg P.G."/>
            <person name="Yang J."/>
            <person name="Wegrzyn J.L."/>
            <person name="Swenson N.G."/>
        </authorList>
    </citation>
    <scope>NUCLEOTIDE SEQUENCE</scope>
    <source>
        <strain evidence="4">NS2018</strain>
    </source>
</reference>
<evidence type="ECO:0000256" key="1">
    <source>
        <dbReference type="SAM" id="MobiDB-lite"/>
    </source>
</evidence>
<dbReference type="PANTHER" id="PTHR31373:SF27">
    <property type="entry name" value="TROVE DOMAIN-CONTAINING PROTEIN"/>
    <property type="match status" value="1"/>
</dbReference>
<dbReference type="PANTHER" id="PTHR31373">
    <property type="entry name" value="OS06G0652100 PROTEIN"/>
    <property type="match status" value="1"/>
</dbReference>
<feature type="region of interest" description="Disordered" evidence="1">
    <location>
        <begin position="188"/>
        <end position="214"/>
    </location>
</feature>
<sequence length="709" mass="81392">MASDNLLGPPVLAGKPLSDKPETDEATVKSLIYQSMNLNLEEGKPPMGLTENLSPTFLSTGNPCMDFFFHVVPDTPSDQLIPRLEVSWTHDPLTTLKLICNLRGVRGTGKSDKENFYMTAFWLYQKHPKTLSLNARVFADFGYFKDLPEILFRLLEGPEKRKMIKQEWMDKKRRKLLVSAAAKRLKREAKWRTEHPDEEKEEENVEKKQEEESVENVEEKKPVITKEEARVLRKAREAVQARKALEKYKSDSNYRLFYDSVCDVFADVLKSDMEFLKANKLSKISLAAKWCPSIDSSYDKASLICEGIARRVFPRESDKEYEKLEEAHYVYRIRDRLRKQVLVPLHKVLQLPEVFMSAKEWNALPYGRVPSVAMKNYKNLFEKHDKERFEAYLEKVKSGEAKIAAGALLPHEIVKSANEDSLGEVAELQWKRMVEDVSKKGKLKNCMAVCDVSGSMSGIPMEVCVALGILVSELSEEPWKGKVITFSENPQLHLVEGDSLKAKSEFVEAMDWDMNTDFQKVFDRILEVAAENNLSEDQLIKRLFVFSDMEFDDCTGVTSRRMFVEPVEVMVPEEQFTWPAEMVPEEPAEMVPGEQFTWHAEMVPEEQFTWPVEMVPEEQFKKGWETDYEVIQRKFKEHGYTKVPEIVFWNLRNSNSTPVVAKQSGVAMVSGFSKNLLTLFLDEGGIVNAEDVMGLALAGEEYKKLLVYD</sequence>
<dbReference type="InterPro" id="IPR011205">
    <property type="entry name" value="UCP015417_vWA"/>
</dbReference>
<dbReference type="InterPro" id="IPR058580">
    <property type="entry name" value="DUF2828"/>
</dbReference>
<feature type="domain" description="DUF7788" evidence="3">
    <location>
        <begin position="445"/>
        <end position="691"/>
    </location>
</feature>
<feature type="compositionally biased region" description="Basic and acidic residues" evidence="1">
    <location>
        <begin position="205"/>
        <end position="214"/>
    </location>
</feature>
<evidence type="ECO:0000313" key="5">
    <source>
        <dbReference type="Proteomes" id="UP001168877"/>
    </source>
</evidence>
<name>A0AA39TKF6_ACESA</name>
<reference evidence="4" key="2">
    <citation type="submission" date="2023-06" db="EMBL/GenBank/DDBJ databases">
        <authorList>
            <person name="Swenson N.G."/>
            <person name="Wegrzyn J.L."/>
            <person name="Mcevoy S.L."/>
        </authorList>
    </citation>
    <scope>NUCLEOTIDE SEQUENCE</scope>
    <source>
        <strain evidence="4">NS2018</strain>
        <tissue evidence="4">Leaf</tissue>
    </source>
</reference>
<comment type="caution">
    <text evidence="4">The sequence shown here is derived from an EMBL/GenBank/DDBJ whole genome shotgun (WGS) entry which is preliminary data.</text>
</comment>
<dbReference type="InterPro" id="IPR056690">
    <property type="entry name" value="DUF7788"/>
</dbReference>
<dbReference type="EMBL" id="JAUESC010000001">
    <property type="protein sequence ID" value="KAK0607292.1"/>
    <property type="molecule type" value="Genomic_DNA"/>
</dbReference>
<proteinExistence type="predicted"/>
<feature type="compositionally biased region" description="Basic and acidic residues" evidence="1">
    <location>
        <begin position="188"/>
        <end position="198"/>
    </location>
</feature>
<evidence type="ECO:0000259" key="2">
    <source>
        <dbReference type="Pfam" id="PF11443"/>
    </source>
</evidence>